<comment type="catalytic activity">
    <reaction evidence="1">
        <text>Random endo-hydrolysis of N-acetyl-beta-D-glucosaminide (1-&gt;4)-beta-linkages in chitin and chitodextrins.</text>
        <dbReference type="EC" id="3.2.1.14"/>
    </reaction>
</comment>
<dbReference type="InterPro" id="IPR001223">
    <property type="entry name" value="Glyco_hydro18_cat"/>
</dbReference>
<evidence type="ECO:0000256" key="1">
    <source>
        <dbReference type="ARBA" id="ARBA00000822"/>
    </source>
</evidence>
<dbReference type="SMART" id="SM00636">
    <property type="entry name" value="Glyco_18"/>
    <property type="match status" value="1"/>
</dbReference>
<evidence type="ECO:0000256" key="9">
    <source>
        <dbReference type="RuleBase" id="RU000489"/>
    </source>
</evidence>
<dbReference type="GO" id="GO:0008061">
    <property type="term" value="F:chitin binding"/>
    <property type="evidence" value="ECO:0007669"/>
    <property type="project" value="InterPro"/>
</dbReference>
<evidence type="ECO:0000256" key="2">
    <source>
        <dbReference type="ARBA" id="ARBA00008682"/>
    </source>
</evidence>
<organism evidence="12 13">
    <name type="scientific">Tetrapyrgos nigripes</name>
    <dbReference type="NCBI Taxonomy" id="182062"/>
    <lineage>
        <taxon>Eukaryota</taxon>
        <taxon>Fungi</taxon>
        <taxon>Dikarya</taxon>
        <taxon>Basidiomycota</taxon>
        <taxon>Agaricomycotina</taxon>
        <taxon>Agaricomycetes</taxon>
        <taxon>Agaricomycetidae</taxon>
        <taxon>Agaricales</taxon>
        <taxon>Marasmiineae</taxon>
        <taxon>Marasmiaceae</taxon>
        <taxon>Tetrapyrgos</taxon>
    </lineage>
</organism>
<dbReference type="GO" id="GO:0000272">
    <property type="term" value="P:polysaccharide catabolic process"/>
    <property type="evidence" value="ECO:0007669"/>
    <property type="project" value="UniProtKB-KW"/>
</dbReference>
<dbReference type="SMART" id="SM00495">
    <property type="entry name" value="ChtBD3"/>
    <property type="match status" value="1"/>
</dbReference>
<evidence type="ECO:0000256" key="3">
    <source>
        <dbReference type="ARBA" id="ARBA00012729"/>
    </source>
</evidence>
<comment type="similarity">
    <text evidence="2">Belongs to the glycosyl hydrolase 18 family. Chitinase class V subfamily.</text>
</comment>
<dbReference type="Proteomes" id="UP000559256">
    <property type="component" value="Unassembled WGS sequence"/>
</dbReference>
<keyword evidence="13" id="KW-1185">Reference proteome</keyword>
<dbReference type="Gene3D" id="2.10.10.20">
    <property type="entry name" value="Carbohydrate-binding module superfamily 5/12"/>
    <property type="match status" value="1"/>
</dbReference>
<evidence type="ECO:0000313" key="12">
    <source>
        <dbReference type="EMBL" id="KAF5366212.1"/>
    </source>
</evidence>
<dbReference type="SUPFAM" id="SSF51055">
    <property type="entry name" value="Carbohydrate binding domain"/>
    <property type="match status" value="1"/>
</dbReference>
<dbReference type="InterPro" id="IPR036573">
    <property type="entry name" value="CBM_sf_5/12"/>
</dbReference>
<dbReference type="Gene3D" id="3.20.20.80">
    <property type="entry name" value="Glycosidases"/>
    <property type="match status" value="1"/>
</dbReference>
<keyword evidence="7 9" id="KW-0326">Glycosidase</keyword>
<dbReference type="InterPro" id="IPR003610">
    <property type="entry name" value="CBM5/12"/>
</dbReference>
<dbReference type="GO" id="GO:0008843">
    <property type="term" value="F:endochitinase activity"/>
    <property type="evidence" value="ECO:0007669"/>
    <property type="project" value="UniProtKB-EC"/>
</dbReference>
<sequence>MFPTLIIFAPGGTMLGFLNVVALVVLRTVLDVGATQVMQKPNNFNSTPNWYPTGNNPSPLIPQLILGMVDATSEGKVQIGYFTNWGIYGANFQPQDVDPTKLTHILYSFADVSPDTGHINLIDSYADEQKHYPGDSWNESGNNLYGCLKQFFLMKMANRNLKVTLSIGGWTYSQAGHFSFVTSPSSRATFVNDAVQLIEDYGFDGIDLDFEYPSNVDQGQGFADLLTELRSAFDDLADQKGDTTPYEISVAVSAGASGYANLVVPQMDQALTHWNLMANVYGGNTNTDSAVSFYLSAGATAGKIAMGIPLYGRAFQNTDGLGQPFNGVGTGTFGGGIYSYKDLPIAGAQVFQDFVDVASYSYDSSKRELVSYDTPDVVTLKTQYVNDNGLAGNMYWDLSTDKNDNESLIGVGFQTLGSLQQVQNHINFPNSKWDNIRNMMDSSTATGGSSGTNASGSGCSAAAWSSSAVYTGGMQATYNGHAWTAKWWTQGETPDQAGVWTDSGAC</sequence>
<feature type="domain" description="GH18" evidence="11">
    <location>
        <begin position="76"/>
        <end position="419"/>
    </location>
</feature>
<dbReference type="Gene3D" id="3.10.50.10">
    <property type="match status" value="1"/>
</dbReference>
<dbReference type="OrthoDB" id="76388at2759"/>
<dbReference type="PROSITE" id="PS51910">
    <property type="entry name" value="GH18_2"/>
    <property type="match status" value="1"/>
</dbReference>
<evidence type="ECO:0000256" key="8">
    <source>
        <dbReference type="ARBA" id="ARBA00023326"/>
    </source>
</evidence>
<keyword evidence="4 9" id="KW-0378">Hydrolase</keyword>
<proteinExistence type="inferred from homology"/>
<comment type="caution">
    <text evidence="12">The sequence shown here is derived from an EMBL/GenBank/DDBJ whole genome shotgun (WGS) entry which is preliminary data.</text>
</comment>
<evidence type="ECO:0000313" key="13">
    <source>
        <dbReference type="Proteomes" id="UP000559256"/>
    </source>
</evidence>
<dbReference type="PANTHER" id="PTHR11177">
    <property type="entry name" value="CHITINASE"/>
    <property type="match status" value="1"/>
</dbReference>
<dbReference type="InterPro" id="IPR029070">
    <property type="entry name" value="Chitinase_insertion_sf"/>
</dbReference>
<reference evidence="12 13" key="1">
    <citation type="journal article" date="2020" name="ISME J.">
        <title>Uncovering the hidden diversity of litter-decomposition mechanisms in mushroom-forming fungi.</title>
        <authorList>
            <person name="Floudas D."/>
            <person name="Bentzer J."/>
            <person name="Ahren D."/>
            <person name="Johansson T."/>
            <person name="Persson P."/>
            <person name="Tunlid A."/>
        </authorList>
    </citation>
    <scope>NUCLEOTIDE SEQUENCE [LARGE SCALE GENOMIC DNA]</scope>
    <source>
        <strain evidence="12 13">CBS 291.85</strain>
    </source>
</reference>
<accession>A0A8H5GJQ9</accession>
<evidence type="ECO:0000256" key="7">
    <source>
        <dbReference type="ARBA" id="ARBA00023295"/>
    </source>
</evidence>
<dbReference type="Pfam" id="PF00704">
    <property type="entry name" value="Glyco_hydro_18"/>
    <property type="match status" value="1"/>
</dbReference>
<dbReference type="PANTHER" id="PTHR11177:SF317">
    <property type="entry name" value="CHITINASE 12-RELATED"/>
    <property type="match status" value="1"/>
</dbReference>
<evidence type="ECO:0000259" key="11">
    <source>
        <dbReference type="PROSITE" id="PS51910"/>
    </source>
</evidence>
<dbReference type="SUPFAM" id="SSF54556">
    <property type="entry name" value="Chitinase insertion domain"/>
    <property type="match status" value="1"/>
</dbReference>
<dbReference type="EC" id="3.2.1.14" evidence="3"/>
<dbReference type="CDD" id="cd12215">
    <property type="entry name" value="ChiC_BD"/>
    <property type="match status" value="1"/>
</dbReference>
<gene>
    <name evidence="12" type="ORF">D9758_005723</name>
</gene>
<dbReference type="GO" id="GO:0030246">
    <property type="term" value="F:carbohydrate binding"/>
    <property type="evidence" value="ECO:0007669"/>
    <property type="project" value="InterPro"/>
</dbReference>
<protein>
    <recommendedName>
        <fullName evidence="3">chitinase</fullName>
        <ecNumber evidence="3">3.2.1.14</ecNumber>
    </recommendedName>
</protein>
<dbReference type="InterPro" id="IPR001579">
    <property type="entry name" value="Glyco_hydro_18_chit_AS"/>
</dbReference>
<dbReference type="PROSITE" id="PS01095">
    <property type="entry name" value="GH18_1"/>
    <property type="match status" value="1"/>
</dbReference>
<keyword evidence="10" id="KW-0472">Membrane</keyword>
<dbReference type="EMBL" id="JAACJM010000024">
    <property type="protein sequence ID" value="KAF5366212.1"/>
    <property type="molecule type" value="Genomic_DNA"/>
</dbReference>
<evidence type="ECO:0000256" key="10">
    <source>
        <dbReference type="SAM" id="Phobius"/>
    </source>
</evidence>
<feature type="transmembrane region" description="Helical" evidence="10">
    <location>
        <begin position="6"/>
        <end position="30"/>
    </location>
</feature>
<dbReference type="SUPFAM" id="SSF51445">
    <property type="entry name" value="(Trans)glycosidases"/>
    <property type="match status" value="1"/>
</dbReference>
<evidence type="ECO:0000256" key="4">
    <source>
        <dbReference type="ARBA" id="ARBA00022801"/>
    </source>
</evidence>
<dbReference type="CDD" id="cd06548">
    <property type="entry name" value="GH18_chitinase"/>
    <property type="match status" value="1"/>
</dbReference>
<dbReference type="AlphaFoldDB" id="A0A8H5GJQ9"/>
<evidence type="ECO:0000256" key="6">
    <source>
        <dbReference type="ARBA" id="ARBA00023277"/>
    </source>
</evidence>
<keyword evidence="8" id="KW-0624">Polysaccharide degradation</keyword>
<dbReference type="GO" id="GO:0005576">
    <property type="term" value="C:extracellular region"/>
    <property type="evidence" value="ECO:0007669"/>
    <property type="project" value="InterPro"/>
</dbReference>
<name>A0A8H5GJQ9_9AGAR</name>
<dbReference type="InterPro" id="IPR050314">
    <property type="entry name" value="Glycosyl_Hydrlase_18"/>
</dbReference>
<dbReference type="InterPro" id="IPR011583">
    <property type="entry name" value="Chitinase_II/V-like_cat"/>
</dbReference>
<keyword evidence="5" id="KW-0146">Chitin degradation</keyword>
<evidence type="ECO:0000256" key="5">
    <source>
        <dbReference type="ARBA" id="ARBA00023024"/>
    </source>
</evidence>
<dbReference type="InterPro" id="IPR017853">
    <property type="entry name" value="GH"/>
</dbReference>
<keyword evidence="6" id="KW-0119">Carbohydrate metabolism</keyword>
<dbReference type="Pfam" id="PF02839">
    <property type="entry name" value="CBM_5_12"/>
    <property type="match status" value="1"/>
</dbReference>
<keyword evidence="10" id="KW-0812">Transmembrane</keyword>
<keyword evidence="10" id="KW-1133">Transmembrane helix</keyword>
<dbReference type="FunFam" id="3.10.50.10:FF:000005">
    <property type="entry name" value="Endochitinase B1"/>
    <property type="match status" value="1"/>
</dbReference>
<dbReference type="GO" id="GO:0006032">
    <property type="term" value="P:chitin catabolic process"/>
    <property type="evidence" value="ECO:0007669"/>
    <property type="project" value="UniProtKB-KW"/>
</dbReference>